<organism evidence="1 2">
    <name type="scientific">Cirrhinus mrigala</name>
    <name type="common">Mrigala</name>
    <dbReference type="NCBI Taxonomy" id="683832"/>
    <lineage>
        <taxon>Eukaryota</taxon>
        <taxon>Metazoa</taxon>
        <taxon>Chordata</taxon>
        <taxon>Craniata</taxon>
        <taxon>Vertebrata</taxon>
        <taxon>Euteleostomi</taxon>
        <taxon>Actinopterygii</taxon>
        <taxon>Neopterygii</taxon>
        <taxon>Teleostei</taxon>
        <taxon>Ostariophysi</taxon>
        <taxon>Cypriniformes</taxon>
        <taxon>Cyprinidae</taxon>
        <taxon>Labeoninae</taxon>
        <taxon>Labeonini</taxon>
        <taxon>Cirrhinus</taxon>
    </lineage>
</organism>
<keyword evidence="2" id="KW-1185">Reference proteome</keyword>
<name>A0ABD0P7C1_CIRMR</name>
<comment type="caution">
    <text evidence="1">The sequence shown here is derived from an EMBL/GenBank/DDBJ whole genome shotgun (WGS) entry which is preliminary data.</text>
</comment>
<evidence type="ECO:0000313" key="2">
    <source>
        <dbReference type="Proteomes" id="UP001529510"/>
    </source>
</evidence>
<evidence type="ECO:0000313" key="1">
    <source>
        <dbReference type="EMBL" id="KAL0169815.1"/>
    </source>
</evidence>
<proteinExistence type="predicted"/>
<accession>A0ABD0P7C1</accession>
<dbReference type="Proteomes" id="UP001529510">
    <property type="component" value="Unassembled WGS sequence"/>
</dbReference>
<reference evidence="1 2" key="1">
    <citation type="submission" date="2024-05" db="EMBL/GenBank/DDBJ databases">
        <title>Genome sequencing and assembly of Indian major carp, Cirrhinus mrigala (Hamilton, 1822).</title>
        <authorList>
            <person name="Mohindra V."/>
            <person name="Chowdhury L.M."/>
            <person name="Lal K."/>
            <person name="Jena J.K."/>
        </authorList>
    </citation>
    <scope>NUCLEOTIDE SEQUENCE [LARGE SCALE GENOMIC DNA]</scope>
    <source>
        <strain evidence="1">CM1030</strain>
        <tissue evidence="1">Blood</tissue>
    </source>
</reference>
<dbReference type="AlphaFoldDB" id="A0ABD0P7C1"/>
<gene>
    <name evidence="1" type="ORF">M9458_034411</name>
</gene>
<protein>
    <submittedName>
        <fullName evidence="1">Uncharacterized protein</fullName>
    </submittedName>
</protein>
<feature type="non-terminal residue" evidence="1">
    <location>
        <position position="1"/>
    </location>
</feature>
<dbReference type="EMBL" id="JAMKFB020000017">
    <property type="protein sequence ID" value="KAL0169815.1"/>
    <property type="molecule type" value="Genomic_DNA"/>
</dbReference>
<sequence length="59" mass="6842">LSSVQPVCTAWTALVTARVIERREHYSKQTIRIRLFDIRHVHAANKVICGLRSVLYHDL</sequence>